<name>A0A814TAE0_9BILA</name>
<accession>A0A814TAE0</accession>
<dbReference type="AlphaFoldDB" id="A0A814TAE0"/>
<comment type="caution">
    <text evidence="1">The sequence shown here is derived from an EMBL/GenBank/DDBJ whole genome shotgun (WGS) entry which is preliminary data.</text>
</comment>
<evidence type="ECO:0000313" key="1">
    <source>
        <dbReference type="EMBL" id="CAF1157378.1"/>
    </source>
</evidence>
<gene>
    <name evidence="1" type="ORF">OXX778_LOCUS23503</name>
</gene>
<organism evidence="1 2">
    <name type="scientific">Brachionus calyciflorus</name>
    <dbReference type="NCBI Taxonomy" id="104777"/>
    <lineage>
        <taxon>Eukaryota</taxon>
        <taxon>Metazoa</taxon>
        <taxon>Spiralia</taxon>
        <taxon>Gnathifera</taxon>
        <taxon>Rotifera</taxon>
        <taxon>Eurotatoria</taxon>
        <taxon>Monogononta</taxon>
        <taxon>Pseudotrocha</taxon>
        <taxon>Ploima</taxon>
        <taxon>Brachionidae</taxon>
        <taxon>Brachionus</taxon>
    </lineage>
</organism>
<dbReference type="OrthoDB" id="10006218at2759"/>
<sequence>MFYICLDKNLKPNKSKCNLISLGINYAYTFDQEMRNSYDCNLYSFDPFIESGYFKAIRNKNSNLKESPVLQVDEKWFFYRLGISSNRSK</sequence>
<evidence type="ECO:0000313" key="2">
    <source>
        <dbReference type="Proteomes" id="UP000663879"/>
    </source>
</evidence>
<dbReference type="Proteomes" id="UP000663879">
    <property type="component" value="Unassembled WGS sequence"/>
</dbReference>
<keyword evidence="2" id="KW-1185">Reference proteome</keyword>
<dbReference type="EMBL" id="CAJNOC010013153">
    <property type="protein sequence ID" value="CAF1157378.1"/>
    <property type="molecule type" value="Genomic_DNA"/>
</dbReference>
<proteinExistence type="predicted"/>
<reference evidence="1" key="1">
    <citation type="submission" date="2021-02" db="EMBL/GenBank/DDBJ databases">
        <authorList>
            <person name="Nowell W R."/>
        </authorList>
    </citation>
    <scope>NUCLEOTIDE SEQUENCE</scope>
    <source>
        <strain evidence="1">Ploen Becks lab</strain>
    </source>
</reference>
<protein>
    <submittedName>
        <fullName evidence="1">Uncharacterized protein</fullName>
    </submittedName>
</protein>